<feature type="domain" description="Fatty acid hydroxylase" evidence="7">
    <location>
        <begin position="183"/>
        <end position="316"/>
    </location>
</feature>
<feature type="transmembrane region" description="Helical" evidence="6">
    <location>
        <begin position="79"/>
        <end position="99"/>
    </location>
</feature>
<evidence type="ECO:0000256" key="5">
    <source>
        <dbReference type="SAM" id="MobiDB-lite"/>
    </source>
</evidence>
<comment type="subcellular location">
    <subcellularLocation>
        <location evidence="1">Membrane</location>
    </subcellularLocation>
</comment>
<reference evidence="8 9" key="1">
    <citation type="submission" date="2024-09" db="EMBL/GenBank/DDBJ databases">
        <title>Rethinking Asexuality: The Enigmatic Case of Functional Sexual Genes in Lepraria (Stereocaulaceae).</title>
        <authorList>
            <person name="Doellman M."/>
            <person name="Sun Y."/>
            <person name="Barcenas-Pena A."/>
            <person name="Lumbsch H.T."/>
            <person name="Grewe F."/>
        </authorList>
    </citation>
    <scope>NUCLEOTIDE SEQUENCE [LARGE SCALE GENOMIC DNA]</scope>
    <source>
        <strain evidence="8 9">Mercado 3170</strain>
    </source>
</reference>
<dbReference type="InterPro" id="IPR050307">
    <property type="entry name" value="Sterol_Desaturase_Related"/>
</dbReference>
<evidence type="ECO:0000256" key="3">
    <source>
        <dbReference type="ARBA" id="ARBA00022989"/>
    </source>
</evidence>
<feature type="compositionally biased region" description="Basic residues" evidence="5">
    <location>
        <begin position="399"/>
        <end position="414"/>
    </location>
</feature>
<name>A0ABR4AAH2_9LECA</name>
<feature type="compositionally biased region" description="Basic and acidic residues" evidence="5">
    <location>
        <begin position="432"/>
        <end position="444"/>
    </location>
</feature>
<keyword evidence="4 6" id="KW-0472">Membrane</keyword>
<feature type="compositionally biased region" description="Acidic residues" evidence="5">
    <location>
        <begin position="358"/>
        <end position="375"/>
    </location>
</feature>
<accession>A0ABR4AAH2</accession>
<evidence type="ECO:0000256" key="2">
    <source>
        <dbReference type="ARBA" id="ARBA00022692"/>
    </source>
</evidence>
<dbReference type="Proteomes" id="UP001590950">
    <property type="component" value="Unassembled WGS sequence"/>
</dbReference>
<evidence type="ECO:0000259" key="7">
    <source>
        <dbReference type="Pfam" id="PF04116"/>
    </source>
</evidence>
<evidence type="ECO:0000256" key="6">
    <source>
        <dbReference type="SAM" id="Phobius"/>
    </source>
</evidence>
<proteinExistence type="predicted"/>
<dbReference type="EMBL" id="JBEFKJ010000013">
    <property type="protein sequence ID" value="KAL2042884.1"/>
    <property type="molecule type" value="Genomic_DNA"/>
</dbReference>
<gene>
    <name evidence="8" type="ORF">N7G274_004644</name>
</gene>
<dbReference type="Pfam" id="PF04116">
    <property type="entry name" value="FA_hydroxylase"/>
    <property type="match status" value="1"/>
</dbReference>
<feature type="transmembrane region" description="Helical" evidence="6">
    <location>
        <begin position="48"/>
        <end position="67"/>
    </location>
</feature>
<keyword evidence="3 6" id="KW-1133">Transmembrane helix</keyword>
<keyword evidence="2 6" id="KW-0812">Transmembrane</keyword>
<feature type="transmembrane region" description="Helical" evidence="6">
    <location>
        <begin position="273"/>
        <end position="289"/>
    </location>
</feature>
<protein>
    <recommendedName>
        <fullName evidence="7">Fatty acid hydroxylase domain-containing protein</fullName>
    </recommendedName>
</protein>
<keyword evidence="9" id="KW-1185">Reference proteome</keyword>
<evidence type="ECO:0000256" key="1">
    <source>
        <dbReference type="ARBA" id="ARBA00004370"/>
    </source>
</evidence>
<evidence type="ECO:0000313" key="9">
    <source>
        <dbReference type="Proteomes" id="UP001590950"/>
    </source>
</evidence>
<organism evidence="8 9">
    <name type="scientific">Stereocaulon virgatum</name>
    <dbReference type="NCBI Taxonomy" id="373712"/>
    <lineage>
        <taxon>Eukaryota</taxon>
        <taxon>Fungi</taxon>
        <taxon>Dikarya</taxon>
        <taxon>Ascomycota</taxon>
        <taxon>Pezizomycotina</taxon>
        <taxon>Lecanoromycetes</taxon>
        <taxon>OSLEUM clade</taxon>
        <taxon>Lecanoromycetidae</taxon>
        <taxon>Lecanorales</taxon>
        <taxon>Lecanorineae</taxon>
        <taxon>Stereocaulaceae</taxon>
        <taxon>Stereocaulon</taxon>
    </lineage>
</organism>
<feature type="transmembrane region" description="Helical" evidence="6">
    <location>
        <begin position="142"/>
        <end position="162"/>
    </location>
</feature>
<comment type="caution">
    <text evidence="8">The sequence shown here is derived from an EMBL/GenBank/DDBJ whole genome shotgun (WGS) entry which is preliminary data.</text>
</comment>
<dbReference type="InterPro" id="IPR006694">
    <property type="entry name" value="Fatty_acid_hydroxylase"/>
</dbReference>
<evidence type="ECO:0000256" key="4">
    <source>
        <dbReference type="ARBA" id="ARBA00023136"/>
    </source>
</evidence>
<sequence length="451" mass="51490">MNIFAWTQEPSLRDKAWAALRYPYDLVRSPVQAVASIPALSLLVIPAFSSYGTSINLLFFYMTWAILIRSNDPMRVEFMGTLGVRILFYILPSLGFLAFDSATPNLAVNIKEHGETALPMGEEQGGRKGRWWKVALVSTGNVMLGVGLQIGIELLFTQVLHLRSLLKISTGVPMPWRILKDLFFGLTLREVLTYVLHRYALHSSHSPRLTDLHTSWQHSIIAPFSLVAHYDHPLVYLIHVFLPMYIPAVLFRFHLLTYHIYLILVSLEETFAYSGYNVLPSAFILGGMARRQEKHLMGNGDGNYACFGLVDFCMGTSLGTDLVDDMIDEAEEKQVARRAKRKMRRMGKEAKSTRMMIENEDLEYEEDESPEDEEEEKPRRRRNGKKSSDGLEEEEMRGKTSRRKANSAGRKSRKKGDEDDEVEDEAVAEEEEKPKKTPRKLERKGSRKLRG</sequence>
<evidence type="ECO:0000313" key="8">
    <source>
        <dbReference type="EMBL" id="KAL2042884.1"/>
    </source>
</evidence>
<feature type="region of interest" description="Disordered" evidence="5">
    <location>
        <begin position="338"/>
        <end position="451"/>
    </location>
</feature>
<dbReference type="PANTHER" id="PTHR11863">
    <property type="entry name" value="STEROL DESATURASE"/>
    <property type="match status" value="1"/>
</dbReference>
<feature type="compositionally biased region" description="Acidic residues" evidence="5">
    <location>
        <begin position="418"/>
        <end position="431"/>
    </location>
</feature>